<feature type="compositionally biased region" description="Basic and acidic residues" evidence="1">
    <location>
        <begin position="29"/>
        <end position="38"/>
    </location>
</feature>
<keyword evidence="2" id="KW-0812">Transmembrane</keyword>
<proteinExistence type="predicted"/>
<dbReference type="GO" id="GO:0032933">
    <property type="term" value="P:SREBP signaling pathway"/>
    <property type="evidence" value="ECO:0007669"/>
    <property type="project" value="InterPro"/>
</dbReference>
<evidence type="ECO:0000259" key="3">
    <source>
        <dbReference type="Pfam" id="PF08508"/>
    </source>
</evidence>
<dbReference type="Pfam" id="PF08508">
    <property type="entry name" value="DUF1746"/>
    <property type="match status" value="1"/>
</dbReference>
<keyword evidence="2" id="KW-1133">Transmembrane helix</keyword>
<feature type="compositionally biased region" description="Basic and acidic residues" evidence="1">
    <location>
        <begin position="263"/>
        <end position="273"/>
    </location>
</feature>
<feature type="transmembrane region" description="Helical" evidence="2">
    <location>
        <begin position="128"/>
        <end position="148"/>
    </location>
</feature>
<dbReference type="OrthoDB" id="5428737at2759"/>
<comment type="caution">
    <text evidence="4">The sequence shown here is derived from an EMBL/GenBank/DDBJ whole genome shotgun (WGS) entry which is preliminary data.</text>
</comment>
<keyword evidence="2" id="KW-0472">Membrane</keyword>
<keyword evidence="5" id="KW-1185">Reference proteome</keyword>
<feature type="transmembrane region" description="Helical" evidence="2">
    <location>
        <begin position="179"/>
        <end position="198"/>
    </location>
</feature>
<dbReference type="PANTHER" id="PTHR39405">
    <property type="entry name" value="DSC E3 UBIQUITIN LIGASE COMPLEX SUBUNIT 4"/>
    <property type="match status" value="1"/>
</dbReference>
<feature type="domain" description="DUF1746" evidence="3">
    <location>
        <begin position="77"/>
        <end position="193"/>
    </location>
</feature>
<feature type="region of interest" description="Disordered" evidence="1">
    <location>
        <begin position="215"/>
        <end position="286"/>
    </location>
</feature>
<name>A0A9W4XLM5_9PLEO</name>
<evidence type="ECO:0000313" key="4">
    <source>
        <dbReference type="EMBL" id="CAI6336153.1"/>
    </source>
</evidence>
<dbReference type="InterPro" id="IPR038967">
    <property type="entry name" value="Dsc4-like"/>
</dbReference>
<dbReference type="GO" id="GO:0044695">
    <property type="term" value="C:Dsc E3 ubiquitin ligase complex"/>
    <property type="evidence" value="ECO:0007669"/>
    <property type="project" value="InterPro"/>
</dbReference>
<dbReference type="EMBL" id="CAOQHR010000006">
    <property type="protein sequence ID" value="CAI6336153.1"/>
    <property type="molecule type" value="Genomic_DNA"/>
</dbReference>
<accession>A0A9W4XLM5</accession>
<dbReference type="PANTHER" id="PTHR39405:SF1">
    <property type="entry name" value="DSC E3 UBIQUITIN LIGASE COMPLEX SUBUNIT 4"/>
    <property type="match status" value="1"/>
</dbReference>
<evidence type="ECO:0000256" key="2">
    <source>
        <dbReference type="SAM" id="Phobius"/>
    </source>
</evidence>
<dbReference type="AlphaFoldDB" id="A0A9W4XLM5"/>
<feature type="region of interest" description="Disordered" evidence="1">
    <location>
        <begin position="338"/>
        <end position="362"/>
    </location>
</feature>
<feature type="region of interest" description="Disordered" evidence="1">
    <location>
        <begin position="1"/>
        <end position="46"/>
    </location>
</feature>
<dbReference type="GO" id="GO:0005783">
    <property type="term" value="C:endoplasmic reticulum"/>
    <property type="evidence" value="ECO:0007669"/>
    <property type="project" value="TreeGrafter"/>
</dbReference>
<reference evidence="4" key="1">
    <citation type="submission" date="2023-01" db="EMBL/GenBank/DDBJ databases">
        <authorList>
            <person name="Van Ghelder C."/>
            <person name="Rancurel C."/>
        </authorList>
    </citation>
    <scope>NUCLEOTIDE SEQUENCE</scope>
    <source>
        <strain evidence="4">CNCM I-4278</strain>
    </source>
</reference>
<evidence type="ECO:0000256" key="1">
    <source>
        <dbReference type="SAM" id="MobiDB-lite"/>
    </source>
</evidence>
<dbReference type="Proteomes" id="UP001152607">
    <property type="component" value="Unassembled WGS sequence"/>
</dbReference>
<gene>
    <name evidence="4" type="ORF">PDIGIT_LOCUS9245</name>
</gene>
<organism evidence="4 5">
    <name type="scientific">Periconia digitata</name>
    <dbReference type="NCBI Taxonomy" id="1303443"/>
    <lineage>
        <taxon>Eukaryota</taxon>
        <taxon>Fungi</taxon>
        <taxon>Dikarya</taxon>
        <taxon>Ascomycota</taxon>
        <taxon>Pezizomycotina</taxon>
        <taxon>Dothideomycetes</taxon>
        <taxon>Pleosporomycetidae</taxon>
        <taxon>Pleosporales</taxon>
        <taxon>Massarineae</taxon>
        <taxon>Periconiaceae</taxon>
        <taxon>Periconia</taxon>
    </lineage>
</organism>
<feature type="compositionally biased region" description="Acidic residues" evidence="1">
    <location>
        <begin position="275"/>
        <end position="286"/>
    </location>
</feature>
<sequence>MNDEAESSRAQAARHGQNQHDDDEEDDLNHERTPHDLGDDGNDDDDDDAEYYVQIRKERRLDAKRKRIVFLEQLLRELDGLVFLELITLYYLDCSFFWFVIRAIIHGSLLTPLPEMGLTRQNDEHKPYLPMILFTFAVNFLLHLLYAAPSAGEETRGYLHGGLMIDFIGEQGPTSKWKLAFLDIAILLLEMLMLAVHVKRRELKKNLSLISAGENTTDAAPQISPAAPTTSTPAATTTPTPASAVNASTTTEALSRPQDADAEERGVLRRTDTLSDMEADADPNEHVDEEDILLPSSESRHVDALDMLTSGQCVVADFTLIDTLLQAHVDYNVYRKTRAESSSSSSSSSAPGTAGSAVPSNTLRQIQAIRARMGVGGGM</sequence>
<feature type="compositionally biased region" description="Low complexity" evidence="1">
    <location>
        <begin position="219"/>
        <end position="251"/>
    </location>
</feature>
<dbReference type="InterPro" id="IPR013715">
    <property type="entry name" value="DUF1746"/>
</dbReference>
<protein>
    <recommendedName>
        <fullName evidence="3">DUF1746 domain-containing protein</fullName>
    </recommendedName>
</protein>
<evidence type="ECO:0000313" key="5">
    <source>
        <dbReference type="Proteomes" id="UP001152607"/>
    </source>
</evidence>